<sequence length="358" mass="39888">MDPINDMTSADAARILELWDRLNNSTLIGWWAYIDAKVESRNAYERTSRVDATQQTVSAESVAGGSYTSQQSPPAAATRAEGYSPSPGVDSNQRESTTAPIAGGSNDVLQQAQLVARPQGQSDGSMVRPVEEGNQRTSTAPPIAGGSKAVLQEAQLVARPEGQQDVSMERTVQKVSNSVACLFEGCTTIIRIDRLSNLEAHLITHNPMKEIECTACAQRHSYKRDNELITHFKSTYPDKKFEPNLHMRKKTEADMKMEVERCPSVCSKCNSLYGTLEELETHYPAKHGPTLPEKAKVPRKRAQIDKKLEEWEDFKRSVEAVKMLLEVEAYREAQREARRAAQREAPQTQPSASKRKRS</sequence>
<evidence type="ECO:0000256" key="1">
    <source>
        <dbReference type="SAM" id="MobiDB-lite"/>
    </source>
</evidence>
<dbReference type="AlphaFoldDB" id="A0A5B0MDM2"/>
<protein>
    <recommendedName>
        <fullName evidence="2">C2H2-type domain-containing protein</fullName>
    </recommendedName>
</protein>
<evidence type="ECO:0000313" key="3">
    <source>
        <dbReference type="EMBL" id="KAA1074721.1"/>
    </source>
</evidence>
<evidence type="ECO:0000259" key="2">
    <source>
        <dbReference type="PROSITE" id="PS00028"/>
    </source>
</evidence>
<accession>A0A5B0MDM2</accession>
<feature type="compositionally biased region" description="Basic and acidic residues" evidence="1">
    <location>
        <begin position="333"/>
        <end position="342"/>
    </location>
</feature>
<proteinExistence type="predicted"/>
<dbReference type="InterPro" id="IPR013087">
    <property type="entry name" value="Znf_C2H2_type"/>
</dbReference>
<evidence type="ECO:0000313" key="4">
    <source>
        <dbReference type="Proteomes" id="UP000324748"/>
    </source>
</evidence>
<gene>
    <name evidence="3" type="ORF">PGT21_017004</name>
</gene>
<keyword evidence="4" id="KW-1185">Reference proteome</keyword>
<feature type="compositionally biased region" description="Polar residues" evidence="1">
    <location>
        <begin position="89"/>
        <end position="99"/>
    </location>
</feature>
<name>A0A5B0MDM2_PUCGR</name>
<dbReference type="OrthoDB" id="2508991at2759"/>
<dbReference type="Proteomes" id="UP000324748">
    <property type="component" value="Unassembled WGS sequence"/>
</dbReference>
<dbReference type="PROSITE" id="PS00028">
    <property type="entry name" value="ZINC_FINGER_C2H2_1"/>
    <property type="match status" value="1"/>
</dbReference>
<feature type="region of interest" description="Disordered" evidence="1">
    <location>
        <begin position="116"/>
        <end position="144"/>
    </location>
</feature>
<feature type="compositionally biased region" description="Polar residues" evidence="1">
    <location>
        <begin position="50"/>
        <end position="59"/>
    </location>
</feature>
<reference evidence="3 4" key="1">
    <citation type="submission" date="2019-05" db="EMBL/GenBank/DDBJ databases">
        <title>Emergence of the Ug99 lineage of the wheat stem rust pathogen through somatic hybridization.</title>
        <authorList>
            <person name="Li F."/>
            <person name="Upadhyaya N.M."/>
            <person name="Sperschneider J."/>
            <person name="Matny O."/>
            <person name="Nguyen-Phuc H."/>
            <person name="Mago R."/>
            <person name="Raley C."/>
            <person name="Miller M.E."/>
            <person name="Silverstein K.A.T."/>
            <person name="Henningsen E."/>
            <person name="Hirsch C.D."/>
            <person name="Visser B."/>
            <person name="Pretorius Z.A."/>
            <person name="Steffenson B.J."/>
            <person name="Schwessinger B."/>
            <person name="Dodds P.N."/>
            <person name="Figueroa M."/>
        </authorList>
    </citation>
    <scope>NUCLEOTIDE SEQUENCE [LARGE SCALE GENOMIC DNA]</scope>
    <source>
        <strain evidence="3">21-0</strain>
    </source>
</reference>
<feature type="region of interest" description="Disordered" evidence="1">
    <location>
        <begin position="47"/>
        <end position="104"/>
    </location>
</feature>
<comment type="caution">
    <text evidence="3">The sequence shown here is derived from an EMBL/GenBank/DDBJ whole genome shotgun (WGS) entry which is preliminary data.</text>
</comment>
<dbReference type="EMBL" id="VSWC01000157">
    <property type="protein sequence ID" value="KAA1074721.1"/>
    <property type="molecule type" value="Genomic_DNA"/>
</dbReference>
<organism evidence="3 4">
    <name type="scientific">Puccinia graminis f. sp. tritici</name>
    <dbReference type="NCBI Taxonomy" id="56615"/>
    <lineage>
        <taxon>Eukaryota</taxon>
        <taxon>Fungi</taxon>
        <taxon>Dikarya</taxon>
        <taxon>Basidiomycota</taxon>
        <taxon>Pucciniomycotina</taxon>
        <taxon>Pucciniomycetes</taxon>
        <taxon>Pucciniales</taxon>
        <taxon>Pucciniaceae</taxon>
        <taxon>Puccinia</taxon>
    </lineage>
</organism>
<feature type="domain" description="C2H2-type" evidence="2">
    <location>
        <begin position="266"/>
        <end position="287"/>
    </location>
</feature>
<feature type="region of interest" description="Disordered" evidence="1">
    <location>
        <begin position="333"/>
        <end position="358"/>
    </location>
</feature>